<gene>
    <name evidence="2" type="ORF">L596_023588</name>
</gene>
<proteinExistence type="predicted"/>
<reference evidence="2 3" key="1">
    <citation type="journal article" date="2015" name="Genome Biol.">
        <title>Comparative genomics of Steinernema reveals deeply conserved gene regulatory networks.</title>
        <authorList>
            <person name="Dillman A.R."/>
            <person name="Macchietto M."/>
            <person name="Porter C.F."/>
            <person name="Rogers A."/>
            <person name="Williams B."/>
            <person name="Antoshechkin I."/>
            <person name="Lee M.M."/>
            <person name="Goodwin Z."/>
            <person name="Lu X."/>
            <person name="Lewis E.E."/>
            <person name="Goodrich-Blair H."/>
            <person name="Stock S.P."/>
            <person name="Adams B.J."/>
            <person name="Sternberg P.W."/>
            <person name="Mortazavi A."/>
        </authorList>
    </citation>
    <scope>NUCLEOTIDE SEQUENCE [LARGE SCALE GENOMIC DNA]</scope>
    <source>
        <strain evidence="2 3">ALL</strain>
    </source>
</reference>
<protein>
    <submittedName>
        <fullName evidence="2">Uncharacterized protein</fullName>
    </submittedName>
</protein>
<feature type="compositionally biased region" description="Pro residues" evidence="1">
    <location>
        <begin position="1"/>
        <end position="12"/>
    </location>
</feature>
<evidence type="ECO:0000313" key="3">
    <source>
        <dbReference type="Proteomes" id="UP000298663"/>
    </source>
</evidence>
<dbReference type="EMBL" id="AZBU02000008">
    <property type="protein sequence ID" value="TKR67436.1"/>
    <property type="molecule type" value="Genomic_DNA"/>
</dbReference>
<evidence type="ECO:0000256" key="1">
    <source>
        <dbReference type="SAM" id="MobiDB-lite"/>
    </source>
</evidence>
<comment type="caution">
    <text evidence="2">The sequence shown here is derived from an EMBL/GenBank/DDBJ whole genome shotgun (WGS) entry which is preliminary data.</text>
</comment>
<feature type="region of interest" description="Disordered" evidence="1">
    <location>
        <begin position="118"/>
        <end position="205"/>
    </location>
</feature>
<dbReference type="Proteomes" id="UP000298663">
    <property type="component" value="Unassembled WGS sequence"/>
</dbReference>
<accession>A0A4U5ME40</accession>
<feature type="compositionally biased region" description="Polar residues" evidence="1">
    <location>
        <begin position="129"/>
        <end position="161"/>
    </location>
</feature>
<keyword evidence="3" id="KW-1185">Reference proteome</keyword>
<name>A0A4U5ME40_STECR</name>
<reference evidence="2 3" key="2">
    <citation type="journal article" date="2019" name="G3 (Bethesda)">
        <title>Hybrid Assembly of the Genome of the Entomopathogenic Nematode Steinernema carpocapsae Identifies the X-Chromosome.</title>
        <authorList>
            <person name="Serra L."/>
            <person name="Macchietto M."/>
            <person name="Macias-Munoz A."/>
            <person name="McGill C.J."/>
            <person name="Rodriguez I.M."/>
            <person name="Rodriguez B."/>
            <person name="Murad R."/>
            <person name="Mortazavi A."/>
        </authorList>
    </citation>
    <scope>NUCLEOTIDE SEQUENCE [LARGE SCALE GENOMIC DNA]</scope>
    <source>
        <strain evidence="2 3">ALL</strain>
    </source>
</reference>
<dbReference type="AlphaFoldDB" id="A0A4U5ME40"/>
<evidence type="ECO:0000313" key="2">
    <source>
        <dbReference type="EMBL" id="TKR67436.1"/>
    </source>
</evidence>
<feature type="region of interest" description="Disordered" evidence="1">
    <location>
        <begin position="1"/>
        <end position="28"/>
    </location>
</feature>
<organism evidence="2 3">
    <name type="scientific">Steinernema carpocapsae</name>
    <name type="common">Entomopathogenic nematode</name>
    <dbReference type="NCBI Taxonomy" id="34508"/>
    <lineage>
        <taxon>Eukaryota</taxon>
        <taxon>Metazoa</taxon>
        <taxon>Ecdysozoa</taxon>
        <taxon>Nematoda</taxon>
        <taxon>Chromadorea</taxon>
        <taxon>Rhabditida</taxon>
        <taxon>Tylenchina</taxon>
        <taxon>Panagrolaimomorpha</taxon>
        <taxon>Strongyloidoidea</taxon>
        <taxon>Steinernematidae</taxon>
        <taxon>Steinernema</taxon>
    </lineage>
</organism>
<sequence length="219" mass="23797">MGYSRPQPPPQAPEGMPGTASQFMPPPPMMGMPPMPPIPPMSQLNPLAVAAAAHGHSNPISAMQDPKVMSTTIQILTQMRIQQMVNLSPEIQQNPAFPAYVSHMMQQIQQNMAGYGALNMPHHPGAGQHHSNGPNHSMQNDEMPQQSPRVPSNLLPTSVLRNMNKAAAQPIPKRRVPRDPRPPAPWSAYRPIAPRSRPPSPTVTAITATVPKTGWNLNT</sequence>